<dbReference type="RefSeq" id="WP_172209452.1">
    <property type="nucleotide sequence ID" value="NZ_BLLI01000051.1"/>
</dbReference>
<evidence type="ECO:0000313" key="2">
    <source>
        <dbReference type="Proteomes" id="UP000480303"/>
    </source>
</evidence>
<sequence>MNYIELNTQQFEKATHMTLTDFLAQPQGADYLILDCRTVTLAEVSNLVDAVRSRWIVYGYATVEQTELLQKWGHFDLTEIWEQANFIEELDWIFDELLFTQGWNLAPDEAAILSDEFTGVIERHGRYELFFEHQADAKELLTTFEPAIKNWMFKALVRPYRRFDKAGKYWLEFDCELDDSMTITYVFTQYDKSENILRKEVFDVREKSVLFEKLAETAGLDVAIFVSGQGKAKIGKVWTYKYKYGLGRFFAGDEKWTAENGERIDSYYIPGKDQRKLIVGFSGALNEVPQYERMSMAKFGFPVLLFADVRSRGGVFQLGRNLDERYEKSLKAIIDEKLAENGLSRNDLIFAGWSMGSFSASYYGVTMEAGHVISCKTLVNVGKITSDTWLIYKMDGAMIDAREYLLGRLDKADDEKLDSLLPNAVRQHDISKTNFYLFMMNDDELDRNVAFYEQVVRPQAKSLIIDKYDGFHAGRVREQNAFIMGHIQKIKDEL</sequence>
<dbReference type="Proteomes" id="UP000480303">
    <property type="component" value="Unassembled WGS sequence"/>
</dbReference>
<organism evidence="1 2">
    <name type="scientific">Pseudolactococcus hodotermopsidis</name>
    <dbReference type="NCBI Taxonomy" id="2709157"/>
    <lineage>
        <taxon>Bacteria</taxon>
        <taxon>Bacillati</taxon>
        <taxon>Bacillota</taxon>
        <taxon>Bacilli</taxon>
        <taxon>Lactobacillales</taxon>
        <taxon>Streptococcaceae</taxon>
        <taxon>Pseudolactococcus</taxon>
    </lineage>
</organism>
<name>A0A6A0BCB7_9LACT</name>
<reference evidence="1 2" key="1">
    <citation type="submission" date="2020-02" db="EMBL/GenBank/DDBJ databases">
        <title>Draft genome sequence of Lactococcus sp. Hs30E4-3.</title>
        <authorList>
            <person name="Noda S."/>
            <person name="Yuki M."/>
            <person name="Ohkuma M."/>
        </authorList>
    </citation>
    <scope>NUCLEOTIDE SEQUENCE [LARGE SCALE GENOMIC DNA]</scope>
    <source>
        <strain evidence="1 2">Hs30E4-3</strain>
    </source>
</reference>
<proteinExistence type="predicted"/>
<evidence type="ECO:0008006" key="3">
    <source>
        <dbReference type="Google" id="ProtNLM"/>
    </source>
</evidence>
<dbReference type="Pfam" id="PF16929">
    <property type="entry name" value="Asp2"/>
    <property type="match status" value="1"/>
</dbReference>
<accession>A0A6A0BCB7</accession>
<dbReference type="EMBL" id="BLLI01000051">
    <property type="protein sequence ID" value="GFH43010.1"/>
    <property type="molecule type" value="Genomic_DNA"/>
</dbReference>
<dbReference type="SUPFAM" id="SSF53474">
    <property type="entry name" value="alpha/beta-Hydrolases"/>
    <property type="match status" value="1"/>
</dbReference>
<dbReference type="AlphaFoldDB" id="A0A6A0BCB7"/>
<protein>
    <recommendedName>
        <fullName evidence="3">Accessory Sec system protein Asp2</fullName>
    </recommendedName>
</protein>
<dbReference type="GO" id="GO:0015031">
    <property type="term" value="P:protein transport"/>
    <property type="evidence" value="ECO:0007669"/>
    <property type="project" value="InterPro"/>
</dbReference>
<comment type="caution">
    <text evidence="1">The sequence shown here is derived from an EMBL/GenBank/DDBJ whole genome shotgun (WGS) entry which is preliminary data.</text>
</comment>
<keyword evidence="2" id="KW-1185">Reference proteome</keyword>
<evidence type="ECO:0000313" key="1">
    <source>
        <dbReference type="EMBL" id="GFH43010.1"/>
    </source>
</evidence>
<gene>
    <name evidence="1" type="ORF">Hs30E_15610</name>
</gene>
<dbReference type="InterPro" id="IPR022267">
    <property type="entry name" value="Asp2"/>
</dbReference>
<dbReference type="InterPro" id="IPR029058">
    <property type="entry name" value="AB_hydrolase_fold"/>
</dbReference>